<sequence length="289" mass="33362">MEEIVDTDIPPFTVEEDLYSKLADKWVPNDAALRLPDELDCPVLDMMYPHLHLFSRKSSSHIDPIHEHKAKGRVICITEDPGLHLPLPPQLLSYTFWNGFLKSSSIYRPVALGYVRSYAHLIRHRSDFLIAQAENLIPASTTMKYGDFARFIEKFRHISDASVSPRWKFGQFRLSRLNWAVRFLQPKVSGRRGLMQRLFYRERFWETRHFIQEFAAPLIFIFAASSLILAAMQVVLAARPDETWPAFVAVSTWFSVVVIIALVAWVALVVTMMLVIQGWQLSFALLKTR</sequence>
<keyword evidence="1" id="KW-0812">Transmembrane</keyword>
<dbReference type="PANTHER" id="PTHR34414:SF1">
    <property type="entry name" value="SUBTILISIN-LIKE SERINE PROTEASE"/>
    <property type="match status" value="1"/>
</dbReference>
<keyword evidence="3" id="KW-1185">Reference proteome</keyword>
<evidence type="ECO:0000256" key="1">
    <source>
        <dbReference type="SAM" id="Phobius"/>
    </source>
</evidence>
<keyword evidence="1" id="KW-1133">Transmembrane helix</keyword>
<name>A0AAX6MQW0_9PEZI</name>
<dbReference type="EMBL" id="JBANMG010000004">
    <property type="protein sequence ID" value="KAK6954562.1"/>
    <property type="molecule type" value="Genomic_DNA"/>
</dbReference>
<evidence type="ECO:0000313" key="2">
    <source>
        <dbReference type="EMBL" id="KAK6954562.1"/>
    </source>
</evidence>
<reference evidence="2 3" key="1">
    <citation type="journal article" date="2024" name="Front Chem Biol">
        <title>Unveiling the potential of Daldinia eschscholtzii MFLUCC 19-0629 through bioactivity and bioinformatics studies for enhanced sustainable agriculture production.</title>
        <authorList>
            <person name="Brooks S."/>
            <person name="Weaver J.A."/>
            <person name="Klomchit A."/>
            <person name="Alharthi S.A."/>
            <person name="Onlamun T."/>
            <person name="Nurani R."/>
            <person name="Vong T.K."/>
            <person name="Alberti F."/>
            <person name="Greco C."/>
        </authorList>
    </citation>
    <scope>NUCLEOTIDE SEQUENCE [LARGE SCALE GENOMIC DNA]</scope>
    <source>
        <strain evidence="2">MFLUCC 19-0629</strain>
    </source>
</reference>
<keyword evidence="1" id="KW-0472">Membrane</keyword>
<dbReference type="Proteomes" id="UP001369815">
    <property type="component" value="Unassembled WGS sequence"/>
</dbReference>
<dbReference type="PANTHER" id="PTHR34414">
    <property type="entry name" value="HET DOMAIN-CONTAINING PROTEIN-RELATED"/>
    <property type="match status" value="1"/>
</dbReference>
<accession>A0AAX6MQW0</accession>
<feature type="transmembrane region" description="Helical" evidence="1">
    <location>
        <begin position="214"/>
        <end position="238"/>
    </location>
</feature>
<protein>
    <submittedName>
        <fullName evidence="2">Uncharacterized protein</fullName>
    </submittedName>
</protein>
<dbReference type="Pfam" id="PF20246">
    <property type="entry name" value="DUF6601"/>
    <property type="match status" value="1"/>
</dbReference>
<gene>
    <name evidence="2" type="ORF">Daesc_004529</name>
</gene>
<proteinExistence type="predicted"/>
<evidence type="ECO:0000313" key="3">
    <source>
        <dbReference type="Proteomes" id="UP001369815"/>
    </source>
</evidence>
<dbReference type="InterPro" id="IPR046536">
    <property type="entry name" value="DUF6601"/>
</dbReference>
<feature type="transmembrane region" description="Helical" evidence="1">
    <location>
        <begin position="250"/>
        <end position="276"/>
    </location>
</feature>
<comment type="caution">
    <text evidence="2">The sequence shown here is derived from an EMBL/GenBank/DDBJ whole genome shotgun (WGS) entry which is preliminary data.</text>
</comment>
<organism evidence="2 3">
    <name type="scientific">Daldinia eschscholtzii</name>
    <dbReference type="NCBI Taxonomy" id="292717"/>
    <lineage>
        <taxon>Eukaryota</taxon>
        <taxon>Fungi</taxon>
        <taxon>Dikarya</taxon>
        <taxon>Ascomycota</taxon>
        <taxon>Pezizomycotina</taxon>
        <taxon>Sordariomycetes</taxon>
        <taxon>Xylariomycetidae</taxon>
        <taxon>Xylariales</taxon>
        <taxon>Hypoxylaceae</taxon>
        <taxon>Daldinia</taxon>
    </lineage>
</organism>
<dbReference type="AlphaFoldDB" id="A0AAX6MQW0"/>